<feature type="domain" description="C2HC/C3H-type" evidence="8">
    <location>
        <begin position="342"/>
        <end position="371"/>
    </location>
</feature>
<evidence type="ECO:0000313" key="9">
    <source>
        <dbReference type="EMBL" id="KAK9891168.1"/>
    </source>
</evidence>
<evidence type="ECO:0000313" key="10">
    <source>
        <dbReference type="Proteomes" id="UP001431783"/>
    </source>
</evidence>
<dbReference type="GO" id="GO:0008270">
    <property type="term" value="F:zinc ion binding"/>
    <property type="evidence" value="ECO:0007669"/>
    <property type="project" value="UniProtKB-KW"/>
</dbReference>
<evidence type="ECO:0000256" key="2">
    <source>
        <dbReference type="ARBA" id="ARBA00022723"/>
    </source>
</evidence>
<feature type="compositionally biased region" description="Basic residues" evidence="7">
    <location>
        <begin position="394"/>
        <end position="403"/>
    </location>
</feature>
<evidence type="ECO:0000256" key="1">
    <source>
        <dbReference type="ARBA" id="ARBA00010843"/>
    </source>
</evidence>
<proteinExistence type="inferred from homology"/>
<sequence length="496" mass="55266">MSRFLSSSLNNVVSIDLENSWAARDVQDLFNFSRFLTARFQQKQMQEKEEKLLRLYENQQQRAFERVGRGSAESNSSITSTGGGKVRALFEERRQKAGVDKSYPLEPINGKMNGKTNVNTVGRTISNARPPVITNSRKTVQATVQRSVTHIRNGKPLVNKRETIQKIYDNNNGVSKFEENHFKEDFLDGQNNLVDLMNKHNICDSLDDEQSPPLEAVDDDVYFIGKLSNVGGTPPSQNIVAVKAIPDKTEPAIREEIKRVTPVKSIAKKSPLKSQTSIQKSNTPSRTPSRGGSSASSSPQHTSLKMTTTTKPTPPTRTPNTAKPSSKQTAPRSAMSTVVRDDLLECSYCGRRFAADRVQKHEDVCSKTNKKQRKTYDAFKHRVQGTEIEQFCSGKKKGSKSSKKPMMVTSGQNKKNWRRTHEEFIATIRSAKMTQAHLASGGKLSDLPPPPPSSNPDYVQCPSCGRRFNEAAAQRHIPKCASFEFNKPKPGAAKKR</sequence>
<dbReference type="Gene3D" id="3.30.160.60">
    <property type="entry name" value="Classic Zinc Finger"/>
    <property type="match status" value="2"/>
</dbReference>
<dbReference type="Pfam" id="PF13913">
    <property type="entry name" value="zf-C2HC_2"/>
    <property type="match status" value="2"/>
</dbReference>
<accession>A0AAW1VEY0</accession>
<dbReference type="PROSITE" id="PS52027">
    <property type="entry name" value="ZF_C2HC_C3H"/>
    <property type="match status" value="2"/>
</dbReference>
<gene>
    <name evidence="9" type="ORF">WA026_013485</name>
</gene>
<evidence type="ECO:0000256" key="7">
    <source>
        <dbReference type="SAM" id="MobiDB-lite"/>
    </source>
</evidence>
<feature type="compositionally biased region" description="Polar residues" evidence="7">
    <location>
        <begin position="272"/>
        <end position="282"/>
    </location>
</feature>
<feature type="compositionally biased region" description="Polar residues" evidence="7">
    <location>
        <begin position="325"/>
        <end position="336"/>
    </location>
</feature>
<feature type="region of interest" description="Disordered" evidence="7">
    <location>
        <begin position="262"/>
        <end position="336"/>
    </location>
</feature>
<feature type="domain" description="C2HC/C3H-type" evidence="8">
    <location>
        <begin position="457"/>
        <end position="486"/>
    </location>
</feature>
<evidence type="ECO:0000256" key="4">
    <source>
        <dbReference type="ARBA" id="ARBA00022833"/>
    </source>
</evidence>
<dbReference type="PANTHER" id="PTHR14649:SF1">
    <property type="entry name" value="ZINC FINGER C2HC DOMAIN-CONTAINING PROTEIN 1C"/>
    <property type="match status" value="1"/>
</dbReference>
<dbReference type="PANTHER" id="PTHR14649">
    <property type="entry name" value="ZINC FINGER C2HC DOMAIN-CONTAINING PROTEIN 1C"/>
    <property type="match status" value="1"/>
</dbReference>
<reference evidence="9 10" key="1">
    <citation type="submission" date="2023-03" db="EMBL/GenBank/DDBJ databases">
        <title>Genome insight into feeding habits of ladybird beetles.</title>
        <authorList>
            <person name="Li H.-S."/>
            <person name="Huang Y.-H."/>
            <person name="Pang H."/>
        </authorList>
    </citation>
    <scope>NUCLEOTIDE SEQUENCE [LARGE SCALE GENOMIC DNA]</scope>
    <source>
        <strain evidence="9">SYSU_2023b</strain>
        <tissue evidence="9">Whole body</tissue>
    </source>
</reference>
<feature type="region of interest" description="Disordered" evidence="7">
    <location>
        <begin position="391"/>
        <end position="416"/>
    </location>
</feature>
<keyword evidence="5" id="KW-0175">Coiled coil</keyword>
<protein>
    <recommendedName>
        <fullName evidence="8">C2HC/C3H-type domain-containing protein</fullName>
    </recommendedName>
</protein>
<keyword evidence="4" id="KW-0862">Zinc</keyword>
<dbReference type="EMBL" id="JARQZJ010000127">
    <property type="protein sequence ID" value="KAK9891168.1"/>
    <property type="molecule type" value="Genomic_DNA"/>
</dbReference>
<keyword evidence="2" id="KW-0479">Metal-binding</keyword>
<evidence type="ECO:0000256" key="3">
    <source>
        <dbReference type="ARBA" id="ARBA00022771"/>
    </source>
</evidence>
<keyword evidence="3 6" id="KW-0863">Zinc-finger</keyword>
<evidence type="ECO:0000256" key="5">
    <source>
        <dbReference type="ARBA" id="ARBA00023054"/>
    </source>
</evidence>
<organism evidence="9 10">
    <name type="scientific">Henosepilachna vigintioctopunctata</name>
    <dbReference type="NCBI Taxonomy" id="420089"/>
    <lineage>
        <taxon>Eukaryota</taxon>
        <taxon>Metazoa</taxon>
        <taxon>Ecdysozoa</taxon>
        <taxon>Arthropoda</taxon>
        <taxon>Hexapoda</taxon>
        <taxon>Insecta</taxon>
        <taxon>Pterygota</taxon>
        <taxon>Neoptera</taxon>
        <taxon>Endopterygota</taxon>
        <taxon>Coleoptera</taxon>
        <taxon>Polyphaga</taxon>
        <taxon>Cucujiformia</taxon>
        <taxon>Coccinelloidea</taxon>
        <taxon>Coccinellidae</taxon>
        <taxon>Epilachninae</taxon>
        <taxon>Epilachnini</taxon>
        <taxon>Henosepilachna</taxon>
    </lineage>
</organism>
<feature type="region of interest" description="Disordered" evidence="7">
    <location>
        <begin position="435"/>
        <end position="460"/>
    </location>
</feature>
<dbReference type="InterPro" id="IPR049899">
    <property type="entry name" value="Znf_C2HC_C3H"/>
</dbReference>
<evidence type="ECO:0000256" key="6">
    <source>
        <dbReference type="PROSITE-ProRule" id="PRU01371"/>
    </source>
</evidence>
<dbReference type="Proteomes" id="UP001431783">
    <property type="component" value="Unassembled WGS sequence"/>
</dbReference>
<feature type="compositionally biased region" description="Low complexity" evidence="7">
    <location>
        <begin position="283"/>
        <end position="311"/>
    </location>
</feature>
<comment type="similarity">
    <text evidence="1">Belongs to the ZC2HC1 family.</text>
</comment>
<dbReference type="AlphaFoldDB" id="A0AAW1VEY0"/>
<keyword evidence="10" id="KW-1185">Reference proteome</keyword>
<dbReference type="InterPro" id="IPR026104">
    <property type="entry name" value="ZNF_C2HC_dom_1C"/>
</dbReference>
<comment type="caution">
    <text evidence="9">The sequence shown here is derived from an EMBL/GenBank/DDBJ whole genome shotgun (WGS) entry which is preliminary data.</text>
</comment>
<name>A0AAW1VEY0_9CUCU</name>
<evidence type="ECO:0000259" key="8">
    <source>
        <dbReference type="PROSITE" id="PS52027"/>
    </source>
</evidence>